<protein>
    <recommendedName>
        <fullName evidence="4">Extracellular membrane protein CFEM domain-containing protein</fullName>
    </recommendedName>
</protein>
<keyword evidence="3" id="KW-1185">Reference proteome</keyword>
<dbReference type="EMBL" id="ML976667">
    <property type="protein sequence ID" value="KAF1976304.1"/>
    <property type="molecule type" value="Genomic_DNA"/>
</dbReference>
<sequence>MRVSISLGLLAVSVTGSVAQSDCWNNPITCQGPFADAGYARGTIEAACSKVGSCTPDTAPYPGVYKVSSLASPPSQCSTSVTSAPE</sequence>
<evidence type="ECO:0000313" key="2">
    <source>
        <dbReference type="EMBL" id="KAF1976304.1"/>
    </source>
</evidence>
<evidence type="ECO:0008006" key="4">
    <source>
        <dbReference type="Google" id="ProtNLM"/>
    </source>
</evidence>
<name>A0A6A5VGJ5_9PLEO</name>
<proteinExistence type="predicted"/>
<dbReference type="AlphaFoldDB" id="A0A6A5VGJ5"/>
<gene>
    <name evidence="2" type="ORF">BU23DRAFT_551767</name>
</gene>
<evidence type="ECO:0000256" key="1">
    <source>
        <dbReference type="SAM" id="SignalP"/>
    </source>
</evidence>
<organism evidence="2 3">
    <name type="scientific">Bimuria novae-zelandiae CBS 107.79</name>
    <dbReference type="NCBI Taxonomy" id="1447943"/>
    <lineage>
        <taxon>Eukaryota</taxon>
        <taxon>Fungi</taxon>
        <taxon>Dikarya</taxon>
        <taxon>Ascomycota</taxon>
        <taxon>Pezizomycotina</taxon>
        <taxon>Dothideomycetes</taxon>
        <taxon>Pleosporomycetidae</taxon>
        <taxon>Pleosporales</taxon>
        <taxon>Massarineae</taxon>
        <taxon>Didymosphaeriaceae</taxon>
        <taxon>Bimuria</taxon>
    </lineage>
</organism>
<feature type="chain" id="PRO_5025614967" description="Extracellular membrane protein CFEM domain-containing protein" evidence="1">
    <location>
        <begin position="20"/>
        <end position="86"/>
    </location>
</feature>
<dbReference type="Proteomes" id="UP000800036">
    <property type="component" value="Unassembled WGS sequence"/>
</dbReference>
<accession>A0A6A5VGJ5</accession>
<feature type="signal peptide" evidence="1">
    <location>
        <begin position="1"/>
        <end position="19"/>
    </location>
</feature>
<keyword evidence="1" id="KW-0732">Signal</keyword>
<reference evidence="2" key="1">
    <citation type="journal article" date="2020" name="Stud. Mycol.">
        <title>101 Dothideomycetes genomes: a test case for predicting lifestyles and emergence of pathogens.</title>
        <authorList>
            <person name="Haridas S."/>
            <person name="Albert R."/>
            <person name="Binder M."/>
            <person name="Bloem J."/>
            <person name="Labutti K."/>
            <person name="Salamov A."/>
            <person name="Andreopoulos B."/>
            <person name="Baker S."/>
            <person name="Barry K."/>
            <person name="Bills G."/>
            <person name="Bluhm B."/>
            <person name="Cannon C."/>
            <person name="Castanera R."/>
            <person name="Culley D."/>
            <person name="Daum C."/>
            <person name="Ezra D."/>
            <person name="Gonzalez J."/>
            <person name="Henrissat B."/>
            <person name="Kuo A."/>
            <person name="Liang C."/>
            <person name="Lipzen A."/>
            <person name="Lutzoni F."/>
            <person name="Magnuson J."/>
            <person name="Mondo S."/>
            <person name="Nolan M."/>
            <person name="Ohm R."/>
            <person name="Pangilinan J."/>
            <person name="Park H.-J."/>
            <person name="Ramirez L."/>
            <person name="Alfaro M."/>
            <person name="Sun H."/>
            <person name="Tritt A."/>
            <person name="Yoshinaga Y."/>
            <person name="Zwiers L.-H."/>
            <person name="Turgeon B."/>
            <person name="Goodwin S."/>
            <person name="Spatafora J."/>
            <person name="Crous P."/>
            <person name="Grigoriev I."/>
        </authorList>
    </citation>
    <scope>NUCLEOTIDE SEQUENCE</scope>
    <source>
        <strain evidence="2">CBS 107.79</strain>
    </source>
</reference>
<evidence type="ECO:0000313" key="3">
    <source>
        <dbReference type="Proteomes" id="UP000800036"/>
    </source>
</evidence>